<feature type="compositionally biased region" description="Basic residues" evidence="10">
    <location>
        <begin position="539"/>
        <end position="557"/>
    </location>
</feature>
<evidence type="ECO:0000256" key="2">
    <source>
        <dbReference type="ARBA" id="ARBA00004586"/>
    </source>
</evidence>
<dbReference type="AlphaFoldDB" id="A0A368UGH8"/>
<keyword evidence="4" id="KW-0256">Endoplasmic reticulum</keyword>
<dbReference type="EnsemblPlants" id="RCW18833">
    <property type="protein sequence ID" value="RCW18833"/>
    <property type="gene ID" value="GLYMA_19G248000"/>
</dbReference>
<dbReference type="InterPro" id="IPR021832">
    <property type="entry name" value="ANKRD13"/>
</dbReference>
<dbReference type="InterPro" id="IPR055285">
    <property type="entry name" value="ANKRD13_C"/>
</dbReference>
<dbReference type="GO" id="GO:0005789">
    <property type="term" value="C:endoplasmic reticulum membrane"/>
    <property type="evidence" value="ECO:0007669"/>
    <property type="project" value="UniProtKB-SubCell"/>
</dbReference>
<evidence type="ECO:0000256" key="3">
    <source>
        <dbReference type="ARBA" id="ARBA00022737"/>
    </source>
</evidence>
<dbReference type="FunFam" id="1.25.40.20:FF:000331">
    <property type="entry name" value="Ankyrin repeat family protein"/>
    <property type="match status" value="1"/>
</dbReference>
<dbReference type="STRING" id="3847.A0A368UGH8"/>
<dbReference type="EMBL" id="CM000852">
    <property type="protein sequence ID" value="RCW18833.1"/>
    <property type="molecule type" value="Genomic_DNA"/>
</dbReference>
<feature type="region of interest" description="Disordered" evidence="10">
    <location>
        <begin position="312"/>
        <end position="331"/>
    </location>
</feature>
<reference evidence="13" key="3">
    <citation type="submission" date="2019-01" db="UniProtKB">
        <authorList>
            <consortium name="EnsemblPlants"/>
        </authorList>
    </citation>
    <scope>IDENTIFICATION</scope>
    <source>
        <strain evidence="13">Williams 82</strain>
    </source>
</reference>
<feature type="domain" description="Ankyrin repeat" evidence="11">
    <location>
        <begin position="290"/>
        <end position="532"/>
    </location>
</feature>
<keyword evidence="3" id="KW-0677">Repeat</keyword>
<dbReference type="GO" id="GO:0005737">
    <property type="term" value="C:cytoplasm"/>
    <property type="evidence" value="ECO:0000318"/>
    <property type="project" value="GO_Central"/>
</dbReference>
<protein>
    <recommendedName>
        <fullName evidence="11">Ankyrin repeat domain-containing protein</fullName>
    </recommendedName>
</protein>
<comment type="subcellular location">
    <subcellularLocation>
        <location evidence="1">Cell membrane</location>
        <topology evidence="1">Peripheral membrane protein</topology>
        <orientation evidence="1">Cytoplasmic side</orientation>
    </subcellularLocation>
    <subcellularLocation>
        <location evidence="2">Endoplasmic reticulum membrane</location>
    </subcellularLocation>
</comment>
<evidence type="ECO:0000256" key="5">
    <source>
        <dbReference type="ARBA" id="ARBA00023043"/>
    </source>
</evidence>
<dbReference type="PANTHER" id="PTHR12447:SF25">
    <property type="entry name" value="ANKYRIN REPEAT DOMAIN-CONTAINING PROTEIN 13C"/>
    <property type="match status" value="1"/>
</dbReference>
<comment type="function">
    <text evidence="8">Acts as a molecular chaperone for G protein-coupled receptors, regulating their biogenesis and exit from the ER.</text>
</comment>
<feature type="region of interest" description="Disordered" evidence="10">
    <location>
        <begin position="538"/>
        <end position="576"/>
    </location>
</feature>
<keyword evidence="14" id="KW-1185">Reference proteome</keyword>
<keyword evidence="5 9" id="KW-0040">ANK repeat</keyword>
<feature type="compositionally biased region" description="Polar residues" evidence="10">
    <location>
        <begin position="320"/>
        <end position="331"/>
    </location>
</feature>
<evidence type="ECO:0000313" key="14">
    <source>
        <dbReference type="Proteomes" id="UP000008827"/>
    </source>
</evidence>
<organism evidence="12">
    <name type="scientific">Glycine max</name>
    <name type="common">Soybean</name>
    <name type="synonym">Glycine hispida</name>
    <dbReference type="NCBI Taxonomy" id="3847"/>
    <lineage>
        <taxon>Eukaryota</taxon>
        <taxon>Viridiplantae</taxon>
        <taxon>Streptophyta</taxon>
        <taxon>Embryophyta</taxon>
        <taxon>Tracheophyta</taxon>
        <taxon>Spermatophyta</taxon>
        <taxon>Magnoliopsida</taxon>
        <taxon>eudicotyledons</taxon>
        <taxon>Gunneridae</taxon>
        <taxon>Pentapetalae</taxon>
        <taxon>rosids</taxon>
        <taxon>fabids</taxon>
        <taxon>Fabales</taxon>
        <taxon>Fabaceae</taxon>
        <taxon>Papilionoideae</taxon>
        <taxon>50 kb inversion clade</taxon>
        <taxon>NPAAA clade</taxon>
        <taxon>indigoferoid/millettioid clade</taxon>
        <taxon>Phaseoleae</taxon>
        <taxon>Glycine</taxon>
        <taxon>Glycine subgen. Soja</taxon>
    </lineage>
</organism>
<dbReference type="InterPro" id="IPR002110">
    <property type="entry name" value="Ankyrin_rpt"/>
</dbReference>
<dbReference type="Pfam" id="PF11904">
    <property type="entry name" value="ANKRD13_C"/>
    <property type="match status" value="1"/>
</dbReference>
<dbReference type="InterPro" id="IPR036770">
    <property type="entry name" value="Ankyrin_rpt-contain_sf"/>
</dbReference>
<dbReference type="Proteomes" id="UP000008827">
    <property type="component" value="Chromosome 19"/>
</dbReference>
<reference evidence="12 13" key="1">
    <citation type="journal article" date="2010" name="Nature">
        <title>Genome sequence of the palaeopolyploid soybean.</title>
        <authorList>
            <person name="Schmutz J."/>
            <person name="Cannon S.B."/>
            <person name="Schlueter J."/>
            <person name="Ma J."/>
            <person name="Mitros T."/>
            <person name="Nelson W."/>
            <person name="Hyten D.L."/>
            <person name="Song Q."/>
            <person name="Thelen J.J."/>
            <person name="Cheng J."/>
            <person name="Xu D."/>
            <person name="Hellsten U."/>
            <person name="May G.D."/>
            <person name="Yu Y."/>
            <person name="Sakurai T."/>
            <person name="Umezawa T."/>
            <person name="Bhattacharyya M.K."/>
            <person name="Sandhu D."/>
            <person name="Valliyodan B."/>
            <person name="Lindquist E."/>
            <person name="Peto M."/>
            <person name="Grant D."/>
            <person name="Shu S."/>
            <person name="Goodstein D."/>
            <person name="Barry K."/>
            <person name="Futrell-Griggs M."/>
            <person name="Abernathy B."/>
            <person name="Du J."/>
            <person name="Tian Z."/>
            <person name="Zhu L."/>
            <person name="Gill N."/>
            <person name="Joshi T."/>
            <person name="Libault M."/>
            <person name="Sethuraman A."/>
            <person name="Zhang X.-C."/>
            <person name="Shinozaki K."/>
            <person name="Nguyen H.T."/>
            <person name="Wing R.A."/>
            <person name="Cregan P."/>
            <person name="Specht J."/>
            <person name="Grimwood J."/>
            <person name="Rokhsar D."/>
            <person name="Stacey G."/>
            <person name="Shoemaker R.C."/>
            <person name="Jackson S.A."/>
        </authorList>
    </citation>
    <scope>NUCLEOTIDE SEQUENCE</scope>
    <source>
        <strain evidence="13">cv. Williams 82</strain>
        <tissue evidence="12">Callus</tissue>
    </source>
</reference>
<feature type="repeat" description="ANK" evidence="9">
    <location>
        <begin position="94"/>
        <end position="126"/>
    </location>
</feature>
<evidence type="ECO:0000256" key="4">
    <source>
        <dbReference type="ARBA" id="ARBA00022824"/>
    </source>
</evidence>
<proteinExistence type="predicted"/>
<evidence type="ECO:0000259" key="11">
    <source>
        <dbReference type="Pfam" id="PF11904"/>
    </source>
</evidence>
<keyword evidence="6" id="KW-0472">Membrane</keyword>
<evidence type="ECO:0000256" key="6">
    <source>
        <dbReference type="ARBA" id="ARBA00023136"/>
    </source>
</evidence>
<dbReference type="OMA" id="HGGHNDE"/>
<dbReference type="InParanoid" id="A0A368UGH8"/>
<feature type="compositionally biased region" description="Basic and acidic residues" evidence="10">
    <location>
        <begin position="513"/>
        <end position="522"/>
    </location>
</feature>
<dbReference type="Gramene" id="RCW18833">
    <property type="protein sequence ID" value="RCW18833"/>
    <property type="gene ID" value="GLYMA_19G248000"/>
</dbReference>
<feature type="region of interest" description="Disordered" evidence="10">
    <location>
        <begin position="1"/>
        <end position="21"/>
    </location>
</feature>
<evidence type="ECO:0000256" key="9">
    <source>
        <dbReference type="PROSITE-ProRule" id="PRU00023"/>
    </source>
</evidence>
<dbReference type="Gene3D" id="1.25.40.20">
    <property type="entry name" value="Ankyrin repeat-containing domain"/>
    <property type="match status" value="1"/>
</dbReference>
<feature type="region of interest" description="Disordered" evidence="10">
    <location>
        <begin position="496"/>
        <end position="522"/>
    </location>
</feature>
<evidence type="ECO:0000256" key="8">
    <source>
        <dbReference type="ARBA" id="ARBA00037107"/>
    </source>
</evidence>
<dbReference type="PROSITE" id="PS50088">
    <property type="entry name" value="ANK_REPEAT"/>
    <property type="match status" value="1"/>
</dbReference>
<dbReference type="SUPFAM" id="SSF48403">
    <property type="entry name" value="Ankyrin repeat"/>
    <property type="match status" value="1"/>
</dbReference>
<feature type="region of interest" description="Disordered" evidence="10">
    <location>
        <begin position="347"/>
        <end position="391"/>
    </location>
</feature>
<feature type="compositionally biased region" description="Basic and acidic residues" evidence="10">
    <location>
        <begin position="566"/>
        <end position="576"/>
    </location>
</feature>
<name>A0A368UGH8_SOYBN</name>
<dbReference type="PaxDb" id="3847-GLYMA19G43730.1"/>
<evidence type="ECO:0000313" key="12">
    <source>
        <dbReference type="EMBL" id="RCW18833.1"/>
    </source>
</evidence>
<dbReference type="FunCoup" id="A0A368UGH8">
    <property type="interactions" value="5318"/>
</dbReference>
<evidence type="ECO:0000256" key="7">
    <source>
        <dbReference type="ARBA" id="ARBA00023186"/>
    </source>
</evidence>
<evidence type="ECO:0000256" key="1">
    <source>
        <dbReference type="ARBA" id="ARBA00004413"/>
    </source>
</evidence>
<dbReference type="ExpressionAtlas" id="A0A368UGH8">
    <property type="expression patterns" value="baseline"/>
</dbReference>
<dbReference type="PANTHER" id="PTHR12447">
    <property type="entry name" value="ANKYRIN REPEAT DOMAIN-CONTAINING PROTEIN 13"/>
    <property type="match status" value="1"/>
</dbReference>
<evidence type="ECO:0000313" key="13">
    <source>
        <dbReference type="EnsemblPlants" id="RCW18833"/>
    </source>
</evidence>
<accession>A0A368UGH8</accession>
<dbReference type="GO" id="GO:0005886">
    <property type="term" value="C:plasma membrane"/>
    <property type="evidence" value="ECO:0007669"/>
    <property type="project" value="UniProtKB-SubCell"/>
</dbReference>
<dbReference type="SMR" id="A0A368UGH8"/>
<reference evidence="12" key="2">
    <citation type="submission" date="2018-07" db="EMBL/GenBank/DDBJ databases">
        <title>WGS assembly of Glycine max.</title>
        <authorList>
            <person name="Schmutz J."/>
            <person name="Cannon S."/>
            <person name="Schlueter J."/>
            <person name="Ma J."/>
            <person name="Mitros T."/>
            <person name="Nelson W."/>
            <person name="Hyten D."/>
            <person name="Song Q."/>
            <person name="Thelen J."/>
            <person name="Cheng J."/>
            <person name="Xu D."/>
            <person name="Hellsten U."/>
            <person name="May G."/>
            <person name="Yu Y."/>
            <person name="Sakurai T."/>
            <person name="Umezawa T."/>
            <person name="Bhattacharyya M."/>
            <person name="Sandhu D."/>
            <person name="Valliyodan B."/>
            <person name="Lindquist E."/>
            <person name="Peto M."/>
            <person name="Grant D."/>
            <person name="Shu S."/>
            <person name="Goodstein D."/>
            <person name="Barry K."/>
            <person name="Futrell-Griggs M."/>
            <person name="Abernathy B."/>
            <person name="Du J."/>
            <person name="Tian Z."/>
            <person name="Zhu L."/>
            <person name="Gill N."/>
            <person name="Joshi T."/>
            <person name="Libault M."/>
            <person name="Sethuraman A."/>
            <person name="Zhang X."/>
            <person name="Shinozaki K."/>
            <person name="Nguyen H."/>
            <person name="Wing R."/>
            <person name="Cregan P."/>
            <person name="Specht J."/>
            <person name="Grimwood J."/>
            <person name="Rokhsar D."/>
            <person name="Stacey G."/>
            <person name="Shoemaker R."/>
            <person name="Jackson S."/>
        </authorList>
    </citation>
    <scope>NUCLEOTIDE SEQUENCE</scope>
    <source>
        <tissue evidence="12">Callus</tissue>
    </source>
</reference>
<evidence type="ECO:0000256" key="10">
    <source>
        <dbReference type="SAM" id="MobiDB-lite"/>
    </source>
</evidence>
<gene>
    <name evidence="12" type="ORF">GLYMA_19G248000</name>
</gene>
<feature type="compositionally biased region" description="Polar residues" evidence="10">
    <location>
        <begin position="347"/>
        <end position="361"/>
    </location>
</feature>
<keyword evidence="7" id="KW-0143">Chaperone</keyword>
<sequence length="576" mass="64431">MEANGIAHDSSSLGAGRRDKREVGDKMVEDLSKYAHSPAHLAVARRDHASLRRIVSALPRLAKAGEVHTEAESIAAELQADEVSSFIDRRDVPGRETPLHLAVRLRDPVSAEILMAAGADWSLQNEHGWSALQEAVCTREEAIAMIIARHYQPLAWAKWCRRLPRIVASASRIRDFYMEISFHFESSVIPFIGRIAPSDTYRIWKRGSNLRADMTLAGFDGLRIQRSDQTFLFLGEGYVAEEGNLTLPPGSLIALSHKEKEITYALEGAGTQPTESEVAYEVSLMSQTNKERMQLDSALHMGNSDVTYEDEEHGAFDGQENGSAASCETSEANGVVKEKKSWFGWNKKSSNQRSADQQKSASDFLREDSVDSKKGKDKNIKKKKKGANNESEYKKGLRPVLWLTPDFPLKTDELLPLLDILANKVKAIRRLRELLTTKLPHGTFPVKVAIPIVPTIRVLVTFTKFEELQPVEEFSTPLSSPAHFYDAKSKESEGSSSWISWMKGSRGGQSSDSDSHRYKDEVDPFSIPADYKWVDANEKKRRMKAKKARSKKHKKQAAAKGGDGVQHQRTEDVEEQ</sequence>
<feature type="compositionally biased region" description="Basic and acidic residues" evidence="10">
    <location>
        <begin position="364"/>
        <end position="378"/>
    </location>
</feature>